<dbReference type="AlphaFoldDB" id="A0A2P2ECK6"/>
<feature type="signal peptide" evidence="1">
    <location>
        <begin position="1"/>
        <end position="40"/>
    </location>
</feature>
<dbReference type="RefSeq" id="WP_192576323.1">
    <property type="nucleotide sequence ID" value="NZ_BFBR01000008.1"/>
</dbReference>
<gene>
    <name evidence="3" type="ORF">PbB2_02487</name>
</gene>
<dbReference type="Proteomes" id="UP000245086">
    <property type="component" value="Unassembled WGS sequence"/>
</dbReference>
<sequence>MVNASLSVSLAGFMRAARLLGALALAMAGLAACTPLRQHAQLPTPGFVGPSLLADRFISFDGTGLGLTTWESQSGPPRAIVIALHGMNDYARAFDMAAPYWAARGITTYAYDARGFGRSPQRGVWGGQDLMVADLRAALAAARARHPGLPIALVGESMGAATILAGLSANPKIQADRIILNAPAVWGWSTLPLSYRISLWTTAHLPISRKPLDPPRAVTRTIMASDNIEMLRRLGRDPNMIFSTRLDAVYGLVGLMETASKSAANLPPATLVLSGAKDQIIPRPALLAFAARWPAHVRSIDYPDGYHMLTRDRQAENVWADVASFIHDPNAPPPSGHKPIWVIGQ</sequence>
<dbReference type="InterPro" id="IPR029058">
    <property type="entry name" value="AB_hydrolase_fold"/>
</dbReference>
<evidence type="ECO:0000313" key="3">
    <source>
        <dbReference type="EMBL" id="GBF58799.1"/>
    </source>
</evidence>
<feature type="domain" description="Serine aminopeptidase S33" evidence="2">
    <location>
        <begin position="76"/>
        <end position="313"/>
    </location>
</feature>
<evidence type="ECO:0000256" key="1">
    <source>
        <dbReference type="SAM" id="SignalP"/>
    </source>
</evidence>
<keyword evidence="3" id="KW-0378">Hydrolase</keyword>
<comment type="caution">
    <text evidence="3">The sequence shown here is derived from an EMBL/GenBank/DDBJ whole genome shotgun (WGS) entry which is preliminary data.</text>
</comment>
<dbReference type="SUPFAM" id="SSF53474">
    <property type="entry name" value="alpha/beta-Hydrolases"/>
    <property type="match status" value="1"/>
</dbReference>
<dbReference type="InterPro" id="IPR000073">
    <property type="entry name" value="AB_hydrolase_1"/>
</dbReference>
<accession>A0A2P2ECK6</accession>
<evidence type="ECO:0000259" key="2">
    <source>
        <dbReference type="Pfam" id="PF12146"/>
    </source>
</evidence>
<name>A0A2P2ECK6_9PROT</name>
<keyword evidence="1" id="KW-0732">Signal</keyword>
<dbReference type="EMBL" id="BFBR01000008">
    <property type="protein sequence ID" value="GBF58799.1"/>
    <property type="molecule type" value="Genomic_DNA"/>
</dbReference>
<dbReference type="PANTHER" id="PTHR11614">
    <property type="entry name" value="PHOSPHOLIPASE-RELATED"/>
    <property type="match status" value="1"/>
</dbReference>
<dbReference type="Pfam" id="PF12146">
    <property type="entry name" value="Hydrolase_4"/>
    <property type="match status" value="1"/>
</dbReference>
<organism evidence="3 4">
    <name type="scientific">Candidatus Phycosocius bacilliformis</name>
    <dbReference type="NCBI Taxonomy" id="1445552"/>
    <lineage>
        <taxon>Bacteria</taxon>
        <taxon>Pseudomonadati</taxon>
        <taxon>Pseudomonadota</taxon>
        <taxon>Alphaproteobacteria</taxon>
        <taxon>Caulobacterales</taxon>
        <taxon>Caulobacterales incertae sedis</taxon>
        <taxon>Candidatus Phycosocius</taxon>
    </lineage>
</organism>
<keyword evidence="4" id="KW-1185">Reference proteome</keyword>
<protein>
    <submittedName>
        <fullName evidence="3">Monoacylglycerol lipase</fullName>
        <ecNumber evidence="3">3.1.1.23</ecNumber>
    </submittedName>
</protein>
<proteinExistence type="predicted"/>
<evidence type="ECO:0000313" key="4">
    <source>
        <dbReference type="Proteomes" id="UP000245086"/>
    </source>
</evidence>
<dbReference type="Gene3D" id="3.40.50.1820">
    <property type="entry name" value="alpha/beta hydrolase"/>
    <property type="match status" value="1"/>
</dbReference>
<dbReference type="PRINTS" id="PR00111">
    <property type="entry name" value="ABHYDROLASE"/>
</dbReference>
<dbReference type="GO" id="GO:0047372">
    <property type="term" value="F:monoacylglycerol lipase activity"/>
    <property type="evidence" value="ECO:0007669"/>
    <property type="project" value="UniProtKB-EC"/>
</dbReference>
<dbReference type="InterPro" id="IPR022742">
    <property type="entry name" value="Hydrolase_4"/>
</dbReference>
<feature type="chain" id="PRO_5015182277" evidence="1">
    <location>
        <begin position="41"/>
        <end position="345"/>
    </location>
</feature>
<reference evidence="3 4" key="1">
    <citation type="journal article" date="2018" name="Genome Announc.">
        <title>Draft Genome Sequence of "Candidatus Phycosocius bacilliformis," an Alphaproteobacterial Ectosymbiont of the Hydrocarbon-Producing Green Alga Botryococcus braunii.</title>
        <authorList>
            <person name="Tanabe Y."/>
            <person name="Yamaguchi H."/>
            <person name="Watanabe M.M."/>
        </authorList>
    </citation>
    <scope>NUCLEOTIDE SEQUENCE [LARGE SCALE GENOMIC DNA]</scope>
    <source>
        <strain evidence="3 4">BOTRYCO-2</strain>
    </source>
</reference>
<dbReference type="EC" id="3.1.1.23" evidence="3"/>
<dbReference type="InterPro" id="IPR051044">
    <property type="entry name" value="MAG_DAG_Lipase"/>
</dbReference>